<dbReference type="PANTHER" id="PTHR43046">
    <property type="entry name" value="GDP-MANNOSE MANNOSYL HYDROLASE"/>
    <property type="match status" value="1"/>
</dbReference>
<keyword evidence="7" id="KW-1185">Reference proteome</keyword>
<evidence type="ECO:0000313" key="7">
    <source>
        <dbReference type="Proteomes" id="UP000183772"/>
    </source>
</evidence>
<dbReference type="EMBL" id="LT629790">
    <property type="protein sequence ID" value="SDU52049.1"/>
    <property type="molecule type" value="Genomic_DNA"/>
</dbReference>
<evidence type="ECO:0000259" key="5">
    <source>
        <dbReference type="PROSITE" id="PS51462"/>
    </source>
</evidence>
<comment type="cofactor">
    <cofactor evidence="1">
        <name>Mg(2+)</name>
        <dbReference type="ChEBI" id="CHEBI:18420"/>
    </cofactor>
</comment>
<evidence type="ECO:0000256" key="3">
    <source>
        <dbReference type="ARBA" id="ARBA00022842"/>
    </source>
</evidence>
<dbReference type="Pfam" id="PF00293">
    <property type="entry name" value="NUDIX"/>
    <property type="match status" value="1"/>
</dbReference>
<dbReference type="InterPro" id="IPR000086">
    <property type="entry name" value="NUDIX_hydrolase_dom"/>
</dbReference>
<dbReference type="CDD" id="cd04685">
    <property type="entry name" value="NUDIX_Hydrolase"/>
    <property type="match status" value="1"/>
</dbReference>
<keyword evidence="3" id="KW-0460">Magnesium</keyword>
<dbReference type="AlphaFoldDB" id="A0AAX2DC67"/>
<dbReference type="Proteomes" id="UP000183772">
    <property type="component" value="Chromosome I"/>
</dbReference>
<dbReference type="PANTHER" id="PTHR43046:SF12">
    <property type="entry name" value="GDP-MANNOSE MANNOSYL HYDROLASE"/>
    <property type="match status" value="1"/>
</dbReference>
<dbReference type="InterPro" id="IPR015797">
    <property type="entry name" value="NUDIX_hydrolase-like_dom_sf"/>
</dbReference>
<accession>A0AAX2DC67</accession>
<proteinExistence type="inferred from homology"/>
<name>A0AAX2DC67_9PSED</name>
<dbReference type="GO" id="GO:0016787">
    <property type="term" value="F:hydrolase activity"/>
    <property type="evidence" value="ECO:0007669"/>
    <property type="project" value="UniProtKB-KW"/>
</dbReference>
<dbReference type="InterPro" id="IPR020476">
    <property type="entry name" value="Nudix_hydrolase"/>
</dbReference>
<dbReference type="InterPro" id="IPR020084">
    <property type="entry name" value="NUDIX_hydrolase_CS"/>
</dbReference>
<dbReference type="Gene3D" id="3.90.79.10">
    <property type="entry name" value="Nucleoside Triphosphate Pyrophosphohydrolase"/>
    <property type="match status" value="1"/>
</dbReference>
<dbReference type="PROSITE" id="PS00893">
    <property type="entry name" value="NUDIX_BOX"/>
    <property type="match status" value="1"/>
</dbReference>
<evidence type="ECO:0000256" key="4">
    <source>
        <dbReference type="RuleBase" id="RU003476"/>
    </source>
</evidence>
<gene>
    <name evidence="6" type="ORF">SAMN05216476_2777</name>
</gene>
<comment type="similarity">
    <text evidence="4">Belongs to the Nudix hydrolase family.</text>
</comment>
<organism evidence="6 7">
    <name type="scientific">Pseudomonas mediterranea</name>
    <dbReference type="NCBI Taxonomy" id="183795"/>
    <lineage>
        <taxon>Bacteria</taxon>
        <taxon>Pseudomonadati</taxon>
        <taxon>Pseudomonadota</taxon>
        <taxon>Gammaproteobacteria</taxon>
        <taxon>Pseudomonadales</taxon>
        <taxon>Pseudomonadaceae</taxon>
        <taxon>Pseudomonas</taxon>
    </lineage>
</organism>
<dbReference type="PROSITE" id="PS51462">
    <property type="entry name" value="NUDIX"/>
    <property type="match status" value="1"/>
</dbReference>
<reference evidence="6 7" key="1">
    <citation type="submission" date="2016-10" db="EMBL/GenBank/DDBJ databases">
        <authorList>
            <person name="Varghese N."/>
            <person name="Submissions S."/>
        </authorList>
    </citation>
    <scope>NUCLEOTIDE SEQUENCE [LARGE SCALE GENOMIC DNA]</scope>
    <source>
        <strain evidence="6 7">DSM 16733</strain>
    </source>
</reference>
<dbReference type="SUPFAM" id="SSF55811">
    <property type="entry name" value="Nudix"/>
    <property type="match status" value="1"/>
</dbReference>
<dbReference type="PRINTS" id="PR00502">
    <property type="entry name" value="NUDIXFAMILY"/>
</dbReference>
<evidence type="ECO:0000256" key="2">
    <source>
        <dbReference type="ARBA" id="ARBA00022801"/>
    </source>
</evidence>
<feature type="domain" description="Nudix hydrolase" evidence="5">
    <location>
        <begin position="39"/>
        <end position="181"/>
    </location>
</feature>
<keyword evidence="2 4" id="KW-0378">Hydrolase</keyword>
<evidence type="ECO:0000256" key="1">
    <source>
        <dbReference type="ARBA" id="ARBA00001946"/>
    </source>
</evidence>
<evidence type="ECO:0000313" key="6">
    <source>
        <dbReference type="EMBL" id="SDU52049.1"/>
    </source>
</evidence>
<sequence length="190" mass="21207">MLYAAIDATSQPPACLSPSLPVNLTAPNLRPFHEGPHMRERQAARLLVISPSKEVLLFRFHHTDDALAGTSHWATPGGGLEDGETFHTAAIRELREETGIQVATVGEPLANRRLPLLLPSGETVLAVEQYFVVHTQDTVLSRSEWTAHEKMVMADHHWWSIQELRTTSDTVWPENLVEMLLSTDIFKSPT</sequence>
<protein>
    <submittedName>
        <fullName evidence="6">ADP-ribose pyrophosphatase YjhB, NUDIX family</fullName>
    </submittedName>
</protein>